<feature type="domain" description="FANCI solenoid 4" evidence="5">
    <location>
        <begin position="1029"/>
        <end position="1286"/>
    </location>
</feature>
<reference evidence="8" key="1">
    <citation type="submission" date="2022-03" db="EMBL/GenBank/DDBJ databases">
        <authorList>
            <person name="Martin C."/>
        </authorList>
    </citation>
    <scope>NUCLEOTIDE SEQUENCE</scope>
</reference>
<protein>
    <recommendedName>
        <fullName evidence="10">Fanconi anemia group I protein</fullName>
    </recommendedName>
</protein>
<dbReference type="InterPro" id="IPR029313">
    <property type="entry name" value="FANCI_S3"/>
</dbReference>
<sequence length="1328" mass="148378">MDVKLIQSCDAGKLEELLSLVEKTSEKEIDELIRGVTSKKKNSIVGLTRALLTGCSHSSVVDSDKLMSVYRACINHVQSGAWSTKIESEIVGLLMLKTDELRASCLAELVTSYIDAIKSGQDLNTKFLELLPKILSSLSCQDSVPYGGGDMTGKEYKSQMLNKLCSSRWNARSAIQLAAMLRDVDMTSDETKFAVAKIIRIFDDMDLVELPPLIYQLLLLSTKGHKKQVLSGISSFFTKQDKLNEHSRSSSADEMELSEGNHSDALQHTEGTVILHITFAIKQDQDLGKEFLKYIKACHQSSPESALAPFNIALCLSIAKMHRFQEQIFDFLKSAILKSYKDLEKQTDSTFISLMFPKLSNTGGLVMDTVQNSVHGWDDVTQGLVELGFVLMDAFGPRAVFGKIELVLPGSLTPSQHACNLGSKLLLQTFKVHNLVRSEILEQLLNRIVTKTTAPVFHYIELLESIVKFSPHSVLDGLNKVRELLDYLALLPPASALAILKSLQPLVNISTSLRDSLNMILRKAMFSRQLDSRKIAVGGFLQLLKHSKTLTAFSSSQTSSQSFSSSQSTASQVLVDIHQNTTLGSKQLVSLEIVGSLRRCLTQQADVRLSLYQGLCDTLQKNPVLGEPILQMLKAQMKVYYKSVEDVVPPVDLEKCITAQGDQIILVEPLAHLVYAMQQCVLHVEDNDTDVYNDINDMLDSLSRRMIKSELEDFELDKSADFSLNTGVGVKNTIFAILVLGLLESLCQYNFYVEGHSTERFQQIVDLFANYQRLIRLTKEKEKKSSGKSPTSLLSMKFVIGALTGMCNDEMPDRQESLAILRNSPDFTHHLLSVGVQKLQQISDKGTPDEAEDVTHKKLLEYVTTLARILLKEYTNVTDNADSHLNALSKPALLLCVEGLYYAINIVKTRFTDSLQTFLIKLDPVTTPDKTNVLSDVDTIHRFIKKLQRMVMSVLTSEDRPSKEASMLLETIAKLGKALPSVSPQHDQLLTWTSNLCKEQTPDDNGLIKVLVSLLIQLTSRHKCCLSLLRDIGRDLHSLLGDIDQEIELEVSGHYRVVTAKSCTTVFPLVLLSLDKQLDNTEWAVNRIKAEASALESQNQDTDLTQLETSRETAEKQICVRLGLVINVIHELIQSAVPPGHITDHLLKCITKLYNTITLLVKYYISLYHQKVGHMPGKFERLVKCSGTLLTQYVYSVIIYLQQRQPEPMQQTGAVKKLEKKSANGQGVKGKNKVLKESRLIPNVIFSIEQYERFLIQLSNKSKINLMENIKVSTSRDFRINTASLQMALSNQSDSDDSEGSGDENDEENEKDQHPPPSKKQKLKMAKK</sequence>
<keyword evidence="9" id="KW-1185">Reference proteome</keyword>
<dbReference type="InterPro" id="IPR029312">
    <property type="entry name" value="FANCI_HD2"/>
</dbReference>
<name>A0A8S4NN71_OWEFU</name>
<dbReference type="EMBL" id="CAIIXF020000005">
    <property type="protein sequence ID" value="CAH1782677.1"/>
    <property type="molecule type" value="Genomic_DNA"/>
</dbReference>
<dbReference type="GO" id="GO:0070182">
    <property type="term" value="F:DNA polymerase binding"/>
    <property type="evidence" value="ECO:0007669"/>
    <property type="project" value="TreeGrafter"/>
</dbReference>
<dbReference type="GO" id="GO:0006281">
    <property type="term" value="P:DNA repair"/>
    <property type="evidence" value="ECO:0007669"/>
    <property type="project" value="InterPro"/>
</dbReference>
<evidence type="ECO:0000256" key="1">
    <source>
        <dbReference type="SAM" id="MobiDB-lite"/>
    </source>
</evidence>
<dbReference type="PANTHER" id="PTHR21818">
    <property type="entry name" value="BC025462 PROTEIN"/>
    <property type="match status" value="1"/>
</dbReference>
<evidence type="ECO:0000259" key="5">
    <source>
        <dbReference type="Pfam" id="PF14678"/>
    </source>
</evidence>
<dbReference type="PANTHER" id="PTHR21818:SF0">
    <property type="entry name" value="FANCONI ANEMIA GROUP I PROTEIN"/>
    <property type="match status" value="1"/>
</dbReference>
<dbReference type="Pfam" id="PF14679">
    <property type="entry name" value="FANCI_HD1"/>
    <property type="match status" value="1"/>
</dbReference>
<feature type="domain" description="FANCI solenoid 3" evidence="4">
    <location>
        <begin position="793"/>
        <end position="1015"/>
    </location>
</feature>
<evidence type="ECO:0000259" key="6">
    <source>
        <dbReference type="Pfam" id="PF14679"/>
    </source>
</evidence>
<dbReference type="OrthoDB" id="195089at2759"/>
<proteinExistence type="predicted"/>
<dbReference type="Pfam" id="PF14678">
    <property type="entry name" value="FANCI_S4"/>
    <property type="match status" value="1"/>
</dbReference>
<feature type="compositionally biased region" description="Basic residues" evidence="1">
    <location>
        <begin position="1317"/>
        <end position="1328"/>
    </location>
</feature>
<feature type="compositionally biased region" description="Acidic residues" evidence="1">
    <location>
        <begin position="1294"/>
        <end position="1310"/>
    </location>
</feature>
<feature type="domain" description="FANCI helical" evidence="6">
    <location>
        <begin position="286"/>
        <end position="372"/>
    </location>
</feature>
<feature type="region of interest" description="Disordered" evidence="1">
    <location>
        <begin position="1288"/>
        <end position="1328"/>
    </location>
</feature>
<evidence type="ECO:0008006" key="10">
    <source>
        <dbReference type="Google" id="ProtNLM"/>
    </source>
</evidence>
<organism evidence="8 9">
    <name type="scientific">Owenia fusiformis</name>
    <name type="common">Polychaete worm</name>
    <dbReference type="NCBI Taxonomy" id="6347"/>
    <lineage>
        <taxon>Eukaryota</taxon>
        <taxon>Metazoa</taxon>
        <taxon>Spiralia</taxon>
        <taxon>Lophotrochozoa</taxon>
        <taxon>Annelida</taxon>
        <taxon>Polychaeta</taxon>
        <taxon>Sedentaria</taxon>
        <taxon>Canalipalpata</taxon>
        <taxon>Sabellida</taxon>
        <taxon>Oweniida</taxon>
        <taxon>Oweniidae</taxon>
        <taxon>Owenia</taxon>
    </lineage>
</organism>
<dbReference type="InterPro" id="IPR029315">
    <property type="entry name" value="FANCI_S2"/>
</dbReference>
<feature type="domain" description="FANCI solenoid 1" evidence="2">
    <location>
        <begin position="64"/>
        <end position="282"/>
    </location>
</feature>
<evidence type="ECO:0000313" key="9">
    <source>
        <dbReference type="Proteomes" id="UP000749559"/>
    </source>
</evidence>
<feature type="domain" description="FANCI solenoid 2" evidence="3">
    <location>
        <begin position="380"/>
        <end position="541"/>
    </location>
</feature>
<feature type="domain" description="FANCI helical" evidence="7">
    <location>
        <begin position="561"/>
        <end position="779"/>
    </location>
</feature>
<evidence type="ECO:0000259" key="3">
    <source>
        <dbReference type="Pfam" id="PF14676"/>
    </source>
</evidence>
<dbReference type="InterPro" id="IPR029308">
    <property type="entry name" value="FANCI_S1"/>
</dbReference>
<evidence type="ECO:0000313" key="8">
    <source>
        <dbReference type="EMBL" id="CAH1782677.1"/>
    </source>
</evidence>
<evidence type="ECO:0000259" key="4">
    <source>
        <dbReference type="Pfam" id="PF14677"/>
    </source>
</evidence>
<comment type="caution">
    <text evidence="8">The sequence shown here is derived from an EMBL/GenBank/DDBJ whole genome shotgun (WGS) entry which is preliminary data.</text>
</comment>
<dbReference type="InterPro" id="IPR029310">
    <property type="entry name" value="FANCI_HD1"/>
</dbReference>
<dbReference type="InterPro" id="IPR026171">
    <property type="entry name" value="FANCI"/>
</dbReference>
<dbReference type="Pfam" id="PF14676">
    <property type="entry name" value="FANCI_S2"/>
    <property type="match status" value="1"/>
</dbReference>
<dbReference type="Pfam" id="PF14680">
    <property type="entry name" value="FANCI_HD2"/>
    <property type="match status" value="1"/>
</dbReference>
<evidence type="ECO:0000259" key="2">
    <source>
        <dbReference type="Pfam" id="PF14675"/>
    </source>
</evidence>
<dbReference type="Pfam" id="PF14675">
    <property type="entry name" value="FANCI_S1"/>
    <property type="match status" value="1"/>
</dbReference>
<dbReference type="Pfam" id="PF14677">
    <property type="entry name" value="FANCI_S3"/>
    <property type="match status" value="1"/>
</dbReference>
<evidence type="ECO:0000259" key="7">
    <source>
        <dbReference type="Pfam" id="PF14680"/>
    </source>
</evidence>
<dbReference type="Proteomes" id="UP000749559">
    <property type="component" value="Unassembled WGS sequence"/>
</dbReference>
<gene>
    <name evidence="8" type="ORF">OFUS_LOCUS9097</name>
</gene>
<accession>A0A8S4NN71</accession>
<dbReference type="InterPro" id="IPR029314">
    <property type="entry name" value="FANCI_S4"/>
</dbReference>